<sequence>MPSVGMRRSTRVFGARVLRSGRRLWWTEPREGTKYMRAAAVQNDWIDLLDNSADGGGDADHRLKNVQQESEGADIEEPRIEERASEGVVEVKDVNRMYGIVYKRKRKRAELTSTELSEDKRFGKKFVRKQWRKKNSVAEPLEVCGDRGRSVVKELAIVAYDSSSDSSYWITCFLTSVLRYMTKVRLRIRRLSAFVHSGPIFGAYYSHGVLFRQDSVTDKTPGVCIISGTRSSVPVFVVDFSAIPSCFMHIYRIMLLRAAHNITFLLVSHSSGLYERDAEVMDVVDDSGEPSSPIEFIADSSQISWGEITSGNDDFGRREFSNSAVSSPKSALRSMQLRSSRKIQKRRRFSLSRKKGRPSAAFRAQKASGSLVSEFIRIRHDTNQLSTAAPSRVLRSSNKMISNPDAKQRVLRSSIKKFSNPDVKELNSTSGLLTQDMCVSSCSVNLLIIETDKCYREEGAIITLQQSASKQWFLALTKNGVQRNTLIAQKVMKPPSFNRFTHATVWSGDGGFKLEFPNKQDWLIFKQLYKECSDRNLQASGDSVIPVPKVVEVSSSVDSKNASYVRPDSYITYRDDELTRALARKSATYDMESDDEDWLNKFNEEREVQKVITPEKFELIIDALEKSFHCNADEYSDEFCMHIESKEVIEAIRSYWIKKQKQKRSALVRIFQLYQPRRPQVIPKSVLRKKRSFKRQASHPGRGKQHTFFAACHASRGKQQPLLQAIASERDSLEQRNNNSQKVEKAKAVAGRSEGLAVLKRQRAQMLMENADLATYKATIALRIAEAAQNGTTVPSIFLG</sequence>
<comment type="similarity">
    <text evidence="2 6">Belongs to the enhancer of polycomb family.</text>
</comment>
<dbReference type="Pfam" id="PF10513">
    <property type="entry name" value="EPL1"/>
    <property type="match status" value="1"/>
</dbReference>
<evidence type="ECO:0000256" key="6">
    <source>
        <dbReference type="RuleBase" id="RU361124"/>
    </source>
</evidence>
<dbReference type="PANTHER" id="PTHR14898">
    <property type="entry name" value="ENHANCER OF POLYCOMB"/>
    <property type="match status" value="1"/>
</dbReference>
<keyword evidence="4 6" id="KW-0804">Transcription</keyword>
<proteinExistence type="inferred from homology"/>
<evidence type="ECO:0000256" key="2">
    <source>
        <dbReference type="ARBA" id="ARBA00008035"/>
    </source>
</evidence>
<evidence type="ECO:0000313" key="9">
    <source>
        <dbReference type="EMBL" id="KAL3838371.1"/>
    </source>
</evidence>
<evidence type="ECO:0000259" key="8">
    <source>
        <dbReference type="Pfam" id="PF10513"/>
    </source>
</evidence>
<dbReference type="AlphaFoldDB" id="A0ABD3TMS1"/>
<evidence type="ECO:0000313" key="10">
    <source>
        <dbReference type="Proteomes" id="UP001634393"/>
    </source>
</evidence>
<comment type="caution">
    <text evidence="9">The sequence shown here is derived from an EMBL/GenBank/DDBJ whole genome shotgun (WGS) entry which is preliminary data.</text>
</comment>
<accession>A0ABD3TMS1</accession>
<dbReference type="EMBL" id="JBJXBP010000003">
    <property type="protein sequence ID" value="KAL3838371.1"/>
    <property type="molecule type" value="Genomic_DNA"/>
</dbReference>
<gene>
    <name evidence="9" type="ORF">ACJIZ3_022962</name>
</gene>
<dbReference type="Proteomes" id="UP001634393">
    <property type="component" value="Unassembled WGS sequence"/>
</dbReference>
<feature type="domain" description="Enhancer of polycomb-like N-terminal" evidence="8">
    <location>
        <begin position="535"/>
        <end position="626"/>
    </location>
</feature>
<feature type="region of interest" description="Disordered" evidence="7">
    <location>
        <begin position="57"/>
        <end position="76"/>
    </location>
</feature>
<keyword evidence="10" id="KW-1185">Reference proteome</keyword>
<evidence type="ECO:0000256" key="1">
    <source>
        <dbReference type="ARBA" id="ARBA00004123"/>
    </source>
</evidence>
<evidence type="ECO:0000256" key="7">
    <source>
        <dbReference type="SAM" id="MobiDB-lite"/>
    </source>
</evidence>
<name>A0ABD3TMS1_9LAMI</name>
<keyword evidence="3 6" id="KW-0805">Transcription regulation</keyword>
<dbReference type="GO" id="GO:0035267">
    <property type="term" value="C:NuA4 histone acetyltransferase complex"/>
    <property type="evidence" value="ECO:0007669"/>
    <property type="project" value="UniProtKB-ARBA"/>
</dbReference>
<comment type="subcellular location">
    <subcellularLocation>
        <location evidence="1 6">Nucleus</location>
    </subcellularLocation>
</comment>
<protein>
    <recommendedName>
        <fullName evidence="6">Enhancer of polycomb-like protein</fullName>
    </recommendedName>
</protein>
<reference evidence="9 10" key="1">
    <citation type="submission" date="2024-12" db="EMBL/GenBank/DDBJ databases">
        <title>The unique morphological basis and parallel evolutionary history of personate flowers in Penstemon.</title>
        <authorList>
            <person name="Depatie T.H."/>
            <person name="Wessinger C.A."/>
        </authorList>
    </citation>
    <scope>NUCLEOTIDE SEQUENCE [LARGE SCALE GENOMIC DNA]</scope>
    <source>
        <strain evidence="9">WTNN_2</strain>
        <tissue evidence="9">Leaf</tissue>
    </source>
</reference>
<evidence type="ECO:0000256" key="5">
    <source>
        <dbReference type="ARBA" id="ARBA00023242"/>
    </source>
</evidence>
<dbReference type="InterPro" id="IPR019542">
    <property type="entry name" value="Enhancer_polycomb-like_N"/>
</dbReference>
<evidence type="ECO:0000256" key="3">
    <source>
        <dbReference type="ARBA" id="ARBA00023015"/>
    </source>
</evidence>
<keyword evidence="5 6" id="KW-0539">Nucleus</keyword>
<dbReference type="GO" id="GO:0005634">
    <property type="term" value="C:nucleus"/>
    <property type="evidence" value="ECO:0007669"/>
    <property type="project" value="UniProtKB-SubCell"/>
</dbReference>
<evidence type="ECO:0000256" key="4">
    <source>
        <dbReference type="ARBA" id="ARBA00023163"/>
    </source>
</evidence>
<organism evidence="9 10">
    <name type="scientific">Penstemon smallii</name>
    <dbReference type="NCBI Taxonomy" id="265156"/>
    <lineage>
        <taxon>Eukaryota</taxon>
        <taxon>Viridiplantae</taxon>
        <taxon>Streptophyta</taxon>
        <taxon>Embryophyta</taxon>
        <taxon>Tracheophyta</taxon>
        <taxon>Spermatophyta</taxon>
        <taxon>Magnoliopsida</taxon>
        <taxon>eudicotyledons</taxon>
        <taxon>Gunneridae</taxon>
        <taxon>Pentapetalae</taxon>
        <taxon>asterids</taxon>
        <taxon>lamiids</taxon>
        <taxon>Lamiales</taxon>
        <taxon>Plantaginaceae</taxon>
        <taxon>Cheloneae</taxon>
        <taxon>Penstemon</taxon>
    </lineage>
</organism>
<dbReference type="InterPro" id="IPR024943">
    <property type="entry name" value="Enhancer_polycomb"/>
</dbReference>